<sequence>MGRPSRRYALGLMALLGVVVLWTSSSYAISYIFLDHSFNKPFFLTFLNTSTFSLYLLPDTKEVGQRVTPLRPSSPTVSLEPLSLGRTARASLSFCILWFAANWTLNAALAYTSVASSTIISSTSALFTLILGVGVGVERFSSFKLLAVLASIFGVCLVTYADLAPHPMEVQPLANPPTHLLNSLTPPAQPAIPPPSHALPPTILGDLLALSGAFFYGAYATFLKRDLRDERRVDPQMFLGFVGLFNLVLLWPIFFIFHYTGVETFELPSTSLVWIMLLANALVGTFLSDYLWLLAMLMTSPLVVTLGLSLTIPLALVGDMVRKGVVPGVGYWIGAILVLLGFFLVNSSTLGEETEEEEGVAIEDGEEEGLDYV</sequence>
<evidence type="ECO:0000256" key="3">
    <source>
        <dbReference type="ARBA" id="ARBA00022989"/>
    </source>
</evidence>
<feature type="transmembrane region" description="Helical" evidence="5">
    <location>
        <begin position="143"/>
        <end position="161"/>
    </location>
</feature>
<dbReference type="PANTHER" id="PTHR23051">
    <property type="entry name" value="SOLUTE CARRIER FAMILY 35, MEMBER F5"/>
    <property type="match status" value="1"/>
</dbReference>
<proteinExistence type="predicted"/>
<dbReference type="OrthoDB" id="1436450at2759"/>
<dbReference type="Pfam" id="PF00892">
    <property type="entry name" value="EamA"/>
    <property type="match status" value="2"/>
</dbReference>
<feature type="transmembrane region" description="Helical" evidence="5">
    <location>
        <begin position="329"/>
        <end position="345"/>
    </location>
</feature>
<keyword evidence="2 5" id="KW-0812">Transmembrane</keyword>
<organism evidence="7 8">
    <name type="scientific">Piptocephalis cylindrospora</name>
    <dbReference type="NCBI Taxonomy" id="1907219"/>
    <lineage>
        <taxon>Eukaryota</taxon>
        <taxon>Fungi</taxon>
        <taxon>Fungi incertae sedis</taxon>
        <taxon>Zoopagomycota</taxon>
        <taxon>Zoopagomycotina</taxon>
        <taxon>Zoopagomycetes</taxon>
        <taxon>Zoopagales</taxon>
        <taxon>Piptocephalidaceae</taxon>
        <taxon>Piptocephalis</taxon>
    </lineage>
</organism>
<dbReference type="InterPro" id="IPR000620">
    <property type="entry name" value="EamA_dom"/>
</dbReference>
<dbReference type="SUPFAM" id="SSF103481">
    <property type="entry name" value="Multidrug resistance efflux transporter EmrE"/>
    <property type="match status" value="2"/>
</dbReference>
<name>A0A4P9Y1Y6_9FUNG</name>
<evidence type="ECO:0000313" key="8">
    <source>
        <dbReference type="Proteomes" id="UP000267251"/>
    </source>
</evidence>
<feature type="domain" description="EamA" evidence="6">
    <location>
        <begin position="11"/>
        <end position="159"/>
    </location>
</feature>
<dbReference type="EMBL" id="KZ988179">
    <property type="protein sequence ID" value="RKP12868.1"/>
    <property type="molecule type" value="Genomic_DNA"/>
</dbReference>
<evidence type="ECO:0000313" key="7">
    <source>
        <dbReference type="EMBL" id="RKP12868.1"/>
    </source>
</evidence>
<dbReference type="InterPro" id="IPR037185">
    <property type="entry name" value="EmrE-like"/>
</dbReference>
<dbReference type="GO" id="GO:0016020">
    <property type="term" value="C:membrane"/>
    <property type="evidence" value="ECO:0007669"/>
    <property type="project" value="UniProtKB-SubCell"/>
</dbReference>
<dbReference type="AlphaFoldDB" id="A0A4P9Y1Y6"/>
<keyword evidence="4 5" id="KW-0472">Membrane</keyword>
<keyword evidence="8" id="KW-1185">Reference proteome</keyword>
<feature type="transmembrane region" description="Helical" evidence="5">
    <location>
        <begin position="235"/>
        <end position="259"/>
    </location>
</feature>
<gene>
    <name evidence="7" type="ORF">BJ684DRAFT_22939</name>
</gene>
<evidence type="ECO:0000256" key="5">
    <source>
        <dbReference type="SAM" id="Phobius"/>
    </source>
</evidence>
<dbReference type="PANTHER" id="PTHR23051:SF0">
    <property type="entry name" value="SOLUTE CARRIER FAMILY 35 MEMBER F5"/>
    <property type="match status" value="1"/>
</dbReference>
<feature type="transmembrane region" description="Helical" evidence="5">
    <location>
        <begin position="300"/>
        <end position="317"/>
    </location>
</feature>
<keyword evidence="3 5" id="KW-1133">Transmembrane helix</keyword>
<evidence type="ECO:0000256" key="4">
    <source>
        <dbReference type="ARBA" id="ARBA00023136"/>
    </source>
</evidence>
<feature type="transmembrane region" description="Helical" evidence="5">
    <location>
        <begin position="203"/>
        <end position="223"/>
    </location>
</feature>
<reference evidence="8" key="1">
    <citation type="journal article" date="2018" name="Nat. Microbiol.">
        <title>Leveraging single-cell genomics to expand the fungal tree of life.</title>
        <authorList>
            <person name="Ahrendt S.R."/>
            <person name="Quandt C.A."/>
            <person name="Ciobanu D."/>
            <person name="Clum A."/>
            <person name="Salamov A."/>
            <person name="Andreopoulos B."/>
            <person name="Cheng J.F."/>
            <person name="Woyke T."/>
            <person name="Pelin A."/>
            <person name="Henrissat B."/>
            <person name="Reynolds N.K."/>
            <person name="Benny G.L."/>
            <person name="Smith M.E."/>
            <person name="James T.Y."/>
            <person name="Grigoriev I.V."/>
        </authorList>
    </citation>
    <scope>NUCLEOTIDE SEQUENCE [LARGE SCALE GENOMIC DNA]</scope>
</reference>
<protein>
    <recommendedName>
        <fullName evidence="6">EamA domain-containing protein</fullName>
    </recommendedName>
</protein>
<feature type="domain" description="EamA" evidence="6">
    <location>
        <begin position="204"/>
        <end position="346"/>
    </location>
</feature>
<feature type="transmembrane region" description="Helical" evidence="5">
    <location>
        <begin position="271"/>
        <end position="293"/>
    </location>
</feature>
<evidence type="ECO:0000256" key="2">
    <source>
        <dbReference type="ARBA" id="ARBA00022692"/>
    </source>
</evidence>
<feature type="transmembrane region" description="Helical" evidence="5">
    <location>
        <begin position="118"/>
        <end position="136"/>
    </location>
</feature>
<comment type="subcellular location">
    <subcellularLocation>
        <location evidence="1">Membrane</location>
        <topology evidence="1">Multi-pass membrane protein</topology>
    </subcellularLocation>
</comment>
<evidence type="ECO:0000259" key="6">
    <source>
        <dbReference type="Pfam" id="PF00892"/>
    </source>
</evidence>
<dbReference type="Proteomes" id="UP000267251">
    <property type="component" value="Unassembled WGS sequence"/>
</dbReference>
<accession>A0A4P9Y1Y6</accession>
<evidence type="ECO:0000256" key="1">
    <source>
        <dbReference type="ARBA" id="ARBA00004141"/>
    </source>
</evidence>